<gene>
    <name evidence="1" type="ORF">HG543_10635</name>
</gene>
<keyword evidence="1" id="KW-0645">Protease</keyword>
<keyword evidence="1" id="KW-0121">Carboxypeptidase</keyword>
<dbReference type="GO" id="GO:0030246">
    <property type="term" value="F:carbohydrate binding"/>
    <property type="evidence" value="ECO:0007669"/>
    <property type="project" value="InterPro"/>
</dbReference>
<reference evidence="1 2" key="1">
    <citation type="submission" date="2020-04" db="EMBL/GenBank/DDBJ databases">
        <title>Draft genome of Pyxidicoccus fallax type strain.</title>
        <authorList>
            <person name="Whitworth D.E."/>
        </authorList>
    </citation>
    <scope>NUCLEOTIDE SEQUENCE [LARGE SCALE GENOMIC DNA]</scope>
    <source>
        <strain evidence="1 2">DSM 14698</strain>
    </source>
</reference>
<protein>
    <submittedName>
        <fullName evidence="1">Carboxypeptidase regulatory-like domain-containing protein</fullName>
    </submittedName>
</protein>
<dbReference type="InterPro" id="IPR008969">
    <property type="entry name" value="CarboxyPept-like_regulatory"/>
</dbReference>
<dbReference type="Gene3D" id="2.60.40.1120">
    <property type="entry name" value="Carboxypeptidase-like, regulatory domain"/>
    <property type="match status" value="4"/>
</dbReference>
<comment type="caution">
    <text evidence="1">The sequence shown here is derived from an EMBL/GenBank/DDBJ whole genome shotgun (WGS) entry which is preliminary data.</text>
</comment>
<dbReference type="SUPFAM" id="SSF49452">
    <property type="entry name" value="Starch-binding domain-like"/>
    <property type="match status" value="2"/>
</dbReference>
<proteinExistence type="predicted"/>
<dbReference type="RefSeq" id="WP_169344599.1">
    <property type="nucleotide sequence ID" value="NZ_JABBJJ010000036.1"/>
</dbReference>
<evidence type="ECO:0000313" key="2">
    <source>
        <dbReference type="Proteomes" id="UP000518300"/>
    </source>
</evidence>
<sequence length="1057" mass="114325">MKRGLALGVLALLLGLGFWMSRGHEPSALQREAHALRPGSGFLLPTPAPRPKGDLRIRGVVLGERGPLSGVRVSATRAEAGHTLSTLSCAELLQQSSWGRAKLAACMDEAASTVLELVLSRQGEAPLYAETSTANDGSFSLDGLPAGDFVLWAVDARGTGMWPDIAAGAEGLSLRLEAVRWLEGTVLGEDGGPLAGVRVTALHTEHTRFFDTESGPDGRYRLGPLPLADYRIALSKEGWLPELVTGTPNQQTTLRRPRRLVGRVLHQGAPAPGAEVRLRRLEGDRGPLWIDVAELAVTSDAEGRFTFEPLWPFAHRLTASLGASHAIARVRPDAPETQVVLELGNALRLEGTVRDSAGSPIAGARVRAHPDGKLSEAYAASTDAAGRYRLGPLARGTHRLVALAPRYLDAVQELKLGAETGPVDFTLTSSAPIEGHLVDDEGHPLADFIIELQLPDGAPRLPNGTPSTVSDEAGRFQLNAPAPGRYTLHIEDLEGSFRERHQVDAPDTKARLVLDRKARVSGTLTDEHGAPVPGARMRLWRMEEPVSAQARGMTDARGHFSLWGLSPGRYLLEAAEGSGGVERLAFHPVELREREAVEVPLRLEAGRTLSGLVVDEAGHPVSEVSVFTFSFAEHVPEWRREFNPQGTDGPTPSVRTGADGRFTLRNLQARELELRTHRTGYDEPPPEERRVRAGDTDVRIVLRRMARIHGRLTGPDGAPLRHFRVNGEQTMAPEGAFSLPIDPAGHYSLELSAQGMATRVLRGKAREGTDVDLGEVRMSPARRVSGRVLDAETSKPVERAWVLTSTFREPSFPVRTHDKVVRTDGDGAFTLPAEEPGPLQLFVEAEGYRARGLELGSGDVEGLTVLLERGARLTLSARDEQGRPATVSVYLDREGADRSTRGTYVSVEHGRSVMSGLEPGRYQVHVSSFARQGPTPVFPIPSVDIPATGNVSVDLRARTSGATLEVHARGDATSAFLYPGIAPPIRLHGDCDELQSRSVRPTGELPGVVTFRNLPPGRVTLIVLKYQAFIHREEIDLPATGTVVREVTPDWKPLPTP</sequence>
<keyword evidence="2" id="KW-1185">Reference proteome</keyword>
<dbReference type="Proteomes" id="UP000518300">
    <property type="component" value="Unassembled WGS sequence"/>
</dbReference>
<keyword evidence="1" id="KW-0378">Hydrolase</keyword>
<dbReference type="InterPro" id="IPR013784">
    <property type="entry name" value="Carb-bd-like_fold"/>
</dbReference>
<name>A0A848L9V7_9BACT</name>
<accession>A0A848L9V7</accession>
<dbReference type="Pfam" id="PF13620">
    <property type="entry name" value="CarboxypepD_reg"/>
    <property type="match status" value="3"/>
</dbReference>
<dbReference type="GO" id="GO:0004180">
    <property type="term" value="F:carboxypeptidase activity"/>
    <property type="evidence" value="ECO:0007669"/>
    <property type="project" value="UniProtKB-KW"/>
</dbReference>
<organism evidence="1 2">
    <name type="scientific">Pyxidicoccus fallax</name>
    <dbReference type="NCBI Taxonomy" id="394095"/>
    <lineage>
        <taxon>Bacteria</taxon>
        <taxon>Pseudomonadati</taxon>
        <taxon>Myxococcota</taxon>
        <taxon>Myxococcia</taxon>
        <taxon>Myxococcales</taxon>
        <taxon>Cystobacterineae</taxon>
        <taxon>Myxococcaceae</taxon>
        <taxon>Pyxidicoccus</taxon>
    </lineage>
</organism>
<dbReference type="EMBL" id="JABBJJ010000036">
    <property type="protein sequence ID" value="NMO15306.1"/>
    <property type="molecule type" value="Genomic_DNA"/>
</dbReference>
<evidence type="ECO:0000313" key="1">
    <source>
        <dbReference type="EMBL" id="NMO15306.1"/>
    </source>
</evidence>
<dbReference type="SUPFAM" id="SSF49464">
    <property type="entry name" value="Carboxypeptidase regulatory domain-like"/>
    <property type="match status" value="4"/>
</dbReference>
<dbReference type="AlphaFoldDB" id="A0A848L9V7"/>